<dbReference type="EMBL" id="JABXBU010002072">
    <property type="protein sequence ID" value="KAF8777316.1"/>
    <property type="molecule type" value="Genomic_DNA"/>
</dbReference>
<feature type="signal peptide" evidence="4">
    <location>
        <begin position="1"/>
        <end position="18"/>
    </location>
</feature>
<feature type="transmembrane region" description="Helical" evidence="3">
    <location>
        <begin position="251"/>
        <end position="270"/>
    </location>
</feature>
<evidence type="ECO:0000256" key="4">
    <source>
        <dbReference type="SAM" id="SignalP"/>
    </source>
</evidence>
<keyword evidence="3" id="KW-0812">Transmembrane</keyword>
<dbReference type="GO" id="GO:0005737">
    <property type="term" value="C:cytoplasm"/>
    <property type="evidence" value="ECO:0007669"/>
    <property type="project" value="UniProtKB-SubCell"/>
</dbReference>
<dbReference type="AlphaFoldDB" id="A0A8T0ES95"/>
<reference evidence="5" key="1">
    <citation type="journal article" date="2020" name="bioRxiv">
        <title>Chromosome-level reference genome of the European wasp spider Argiope bruennichi: a resource for studies on range expansion and evolutionary adaptation.</title>
        <authorList>
            <person name="Sheffer M.M."/>
            <person name="Hoppe A."/>
            <person name="Krehenwinkel H."/>
            <person name="Uhl G."/>
            <person name="Kuss A.W."/>
            <person name="Jensen L."/>
            <person name="Jensen C."/>
            <person name="Gillespie R.G."/>
            <person name="Hoff K.J."/>
            <person name="Prost S."/>
        </authorList>
    </citation>
    <scope>NUCLEOTIDE SEQUENCE</scope>
</reference>
<dbReference type="PANTHER" id="PTHR46197:SF3">
    <property type="entry name" value="AB HYDROLASE-1 DOMAIN-CONTAINING PROTEIN"/>
    <property type="match status" value="1"/>
</dbReference>
<dbReference type="Proteomes" id="UP000807504">
    <property type="component" value="Unassembled WGS sequence"/>
</dbReference>
<gene>
    <name evidence="5" type="ORF">HNY73_014190</name>
</gene>
<evidence type="ECO:0000256" key="3">
    <source>
        <dbReference type="SAM" id="Phobius"/>
    </source>
</evidence>
<keyword evidence="6" id="KW-1185">Reference proteome</keyword>
<dbReference type="PANTHER" id="PTHR46197">
    <property type="entry name" value="PROTEIN ABHD14B-LIKE"/>
    <property type="match status" value="1"/>
</dbReference>
<feature type="chain" id="PRO_5035799579" evidence="4">
    <location>
        <begin position="19"/>
        <end position="585"/>
    </location>
</feature>
<evidence type="ECO:0000256" key="2">
    <source>
        <dbReference type="ARBA" id="ARBA00022490"/>
    </source>
</evidence>
<organism evidence="5 6">
    <name type="scientific">Argiope bruennichi</name>
    <name type="common">Wasp spider</name>
    <name type="synonym">Aranea bruennichi</name>
    <dbReference type="NCBI Taxonomy" id="94029"/>
    <lineage>
        <taxon>Eukaryota</taxon>
        <taxon>Metazoa</taxon>
        <taxon>Ecdysozoa</taxon>
        <taxon>Arthropoda</taxon>
        <taxon>Chelicerata</taxon>
        <taxon>Arachnida</taxon>
        <taxon>Araneae</taxon>
        <taxon>Araneomorphae</taxon>
        <taxon>Entelegynae</taxon>
        <taxon>Araneoidea</taxon>
        <taxon>Araneidae</taxon>
        <taxon>Argiope</taxon>
    </lineage>
</organism>
<keyword evidence="4" id="KW-0732">Signal</keyword>
<comment type="subcellular location">
    <subcellularLocation>
        <location evidence="1">Cytoplasm</location>
    </subcellularLocation>
</comment>
<proteinExistence type="predicted"/>
<evidence type="ECO:0000313" key="6">
    <source>
        <dbReference type="Proteomes" id="UP000807504"/>
    </source>
</evidence>
<keyword evidence="3" id="KW-1133">Transmembrane helix</keyword>
<name>A0A8T0ES95_ARGBR</name>
<protein>
    <submittedName>
        <fullName evidence="5">Protein ABHD14B like protein</fullName>
    </submittedName>
</protein>
<sequence length="585" mass="66762">MGVIWSWILCFLVTYAGSNPVEKNLQPLRVFPYIAKRSDGSSVCENVELFKWNYAVHECFINRKYKDGGQDLNTIVDRIMEHGEACMETSSKECRPDFQGFTILMNKTITQMKDYAQMYLEAIYKGREDINDLDCVEIVLNIKTYENCFRNVVSQGHNESEETFKKAVKEGISCANRRNSGCSKEAKTVLNRIVRIILGVEQPSVEQFEEEIKPTDPPPAPMMWYDYLAYPFIQAWRWISELNMMTFGKKLLTISSLVICIWIVIGMLIYRSTIFSSPHIKIHSVAKTVEDEIEACKSKDQKLSPVFWRKINYLKNEIPEEFKKLVNEVEVHSNFTLIHDSKVHYLYVKPSNKKNLSVLLLHGQSFTSDTWNKLHTIQYIGAFGYFAVAVDLPGYGRQPKNIEGSQKEFAFAWAIITSDTWNKLHTIQYIGAFGYFAVAVDLPGYGSSPTIENLKRVEFLSSVIDSLNMENVVIISPSMSGMFSLEFLMKHPEKLSGFIPVSPVSSQILNQSPCKGPDNYTGLYFDRDCQKVLPFLKSNPPVLNCIKVPTLVVFGEHDKTKSSARLCLLPNSQGAEIPNDYDKRE</sequence>
<accession>A0A8T0ES95</accession>
<comment type="caution">
    <text evidence="5">The sequence shown here is derived from an EMBL/GenBank/DDBJ whole genome shotgun (WGS) entry which is preliminary data.</text>
</comment>
<keyword evidence="3" id="KW-0472">Membrane</keyword>
<dbReference type="SUPFAM" id="SSF53474">
    <property type="entry name" value="alpha/beta-Hydrolases"/>
    <property type="match status" value="2"/>
</dbReference>
<evidence type="ECO:0000313" key="5">
    <source>
        <dbReference type="EMBL" id="KAF8777316.1"/>
    </source>
</evidence>
<evidence type="ECO:0000256" key="1">
    <source>
        <dbReference type="ARBA" id="ARBA00004496"/>
    </source>
</evidence>
<dbReference type="Gene3D" id="3.40.50.1820">
    <property type="entry name" value="alpha/beta hydrolase"/>
    <property type="match status" value="2"/>
</dbReference>
<keyword evidence="2" id="KW-0963">Cytoplasm</keyword>
<reference evidence="5" key="2">
    <citation type="submission" date="2020-06" db="EMBL/GenBank/DDBJ databases">
        <authorList>
            <person name="Sheffer M."/>
        </authorList>
    </citation>
    <scope>NUCLEOTIDE SEQUENCE</scope>
</reference>
<dbReference type="InterPro" id="IPR029058">
    <property type="entry name" value="AB_hydrolase_fold"/>
</dbReference>